<dbReference type="SUPFAM" id="SSF53067">
    <property type="entry name" value="Actin-like ATPase domain"/>
    <property type="match status" value="1"/>
</dbReference>
<feature type="compositionally biased region" description="Low complexity" evidence="2">
    <location>
        <begin position="341"/>
        <end position="360"/>
    </location>
</feature>
<dbReference type="PANTHER" id="PTHR18964:SF169">
    <property type="entry name" value="N-ACETYLMANNOSAMINE KINASE"/>
    <property type="match status" value="1"/>
</dbReference>
<gene>
    <name evidence="3" type="ORF">Aru02nite_17490</name>
</gene>
<dbReference type="Proteomes" id="UP000612808">
    <property type="component" value="Unassembled WGS sequence"/>
</dbReference>
<dbReference type="EMBL" id="BOMB01000010">
    <property type="protein sequence ID" value="GID10860.1"/>
    <property type="molecule type" value="Genomic_DNA"/>
</dbReference>
<evidence type="ECO:0000256" key="1">
    <source>
        <dbReference type="ARBA" id="ARBA00006479"/>
    </source>
</evidence>
<sequence>MNTPAVPVLEIGGTHVTAALVEWRAAGPVVVDSGRTTLSSDGSADEIVGAIARAAGGLTAPTGAVWSVALPGPFDYAAGIALFAGVGKFEALYGVDLRAALCARIPAAADFRFVNDAEAFAIGEWAYGAGRGHDRAVAITLGTGVGSTFLRAGVAVRSGDAVPPQGRVDLLTHRGRPLEETVSRRAVIAAYAQRTGRAEDVREIATAARAGDAVAAGTLRSAFEELGVALAPWLTRFGAEVVVVGGAMVASWDLIEPALRAGLGADLAALPLAVAARPADSPLFGAALVARDPASPEPASPEPASPESGSAEPVSPESGSLEPASPEPVAGGGGGSPGPASPESGSVEPVSPGPAPSESGFVEPDSAGPAGRPDPATAPDAADPAGPHHDG</sequence>
<feature type="compositionally biased region" description="Low complexity" evidence="2">
    <location>
        <begin position="305"/>
        <end position="329"/>
    </location>
</feature>
<feature type="compositionally biased region" description="Pro residues" evidence="2">
    <location>
        <begin position="295"/>
        <end position="304"/>
    </location>
</feature>
<dbReference type="PANTHER" id="PTHR18964">
    <property type="entry name" value="ROK (REPRESSOR, ORF, KINASE) FAMILY"/>
    <property type="match status" value="1"/>
</dbReference>
<dbReference type="InterPro" id="IPR000600">
    <property type="entry name" value="ROK"/>
</dbReference>
<evidence type="ECO:0000313" key="4">
    <source>
        <dbReference type="Proteomes" id="UP000612808"/>
    </source>
</evidence>
<proteinExistence type="inferred from homology"/>
<dbReference type="Pfam" id="PF00480">
    <property type="entry name" value="ROK"/>
    <property type="match status" value="1"/>
</dbReference>
<comment type="similarity">
    <text evidence="1">Belongs to the ROK (NagC/XylR) family.</text>
</comment>
<comment type="caution">
    <text evidence="3">The sequence shown here is derived from an EMBL/GenBank/DDBJ whole genome shotgun (WGS) entry which is preliminary data.</text>
</comment>
<reference evidence="3" key="1">
    <citation type="submission" date="2021-01" db="EMBL/GenBank/DDBJ databases">
        <title>Whole genome shotgun sequence of Actinocatenispora rupis NBRC 107355.</title>
        <authorList>
            <person name="Komaki H."/>
            <person name="Tamura T."/>
        </authorList>
    </citation>
    <scope>NUCLEOTIDE SEQUENCE</scope>
    <source>
        <strain evidence="3">NBRC 107355</strain>
    </source>
</reference>
<accession>A0A8J3IY16</accession>
<keyword evidence="4" id="KW-1185">Reference proteome</keyword>
<dbReference type="AlphaFoldDB" id="A0A8J3IY16"/>
<dbReference type="RefSeq" id="WP_203656450.1">
    <property type="nucleotide sequence ID" value="NZ_BAAAZM010000004.1"/>
</dbReference>
<dbReference type="CDD" id="cd23763">
    <property type="entry name" value="ASKHA_ATPase_ROK"/>
    <property type="match status" value="1"/>
</dbReference>
<feature type="compositionally biased region" description="Low complexity" evidence="2">
    <location>
        <begin position="367"/>
        <end position="385"/>
    </location>
</feature>
<evidence type="ECO:0008006" key="5">
    <source>
        <dbReference type="Google" id="ProtNLM"/>
    </source>
</evidence>
<evidence type="ECO:0000256" key="2">
    <source>
        <dbReference type="SAM" id="MobiDB-lite"/>
    </source>
</evidence>
<feature type="region of interest" description="Disordered" evidence="2">
    <location>
        <begin position="292"/>
        <end position="391"/>
    </location>
</feature>
<evidence type="ECO:0000313" key="3">
    <source>
        <dbReference type="EMBL" id="GID10860.1"/>
    </source>
</evidence>
<name>A0A8J3IY16_9ACTN</name>
<dbReference type="InterPro" id="IPR043129">
    <property type="entry name" value="ATPase_NBD"/>
</dbReference>
<dbReference type="Gene3D" id="3.30.420.40">
    <property type="match status" value="2"/>
</dbReference>
<organism evidence="3 4">
    <name type="scientific">Actinocatenispora rupis</name>
    <dbReference type="NCBI Taxonomy" id="519421"/>
    <lineage>
        <taxon>Bacteria</taxon>
        <taxon>Bacillati</taxon>
        <taxon>Actinomycetota</taxon>
        <taxon>Actinomycetes</taxon>
        <taxon>Micromonosporales</taxon>
        <taxon>Micromonosporaceae</taxon>
        <taxon>Actinocatenispora</taxon>
    </lineage>
</organism>
<protein>
    <recommendedName>
        <fullName evidence="5">Glucokinase</fullName>
    </recommendedName>
</protein>